<evidence type="ECO:0000313" key="7">
    <source>
        <dbReference type="EMBL" id="KAH9326226.1"/>
    </source>
</evidence>
<comment type="subcellular location">
    <subcellularLocation>
        <location evidence="1">Membrane</location>
        <topology evidence="1">Multi-pass membrane protein</topology>
    </subcellularLocation>
</comment>
<keyword evidence="3 6" id="KW-0812">Transmembrane</keyword>
<dbReference type="GO" id="GO:0016020">
    <property type="term" value="C:membrane"/>
    <property type="evidence" value="ECO:0007669"/>
    <property type="project" value="UniProtKB-SubCell"/>
</dbReference>
<feature type="transmembrane region" description="Helical" evidence="6">
    <location>
        <begin position="105"/>
        <end position="124"/>
    </location>
</feature>
<dbReference type="Pfam" id="PF05078">
    <property type="entry name" value="DUF679"/>
    <property type="match status" value="1"/>
</dbReference>
<feature type="transmembrane region" description="Helical" evidence="6">
    <location>
        <begin position="136"/>
        <end position="155"/>
    </location>
</feature>
<dbReference type="InterPro" id="IPR007770">
    <property type="entry name" value="DMP"/>
</dbReference>
<comment type="similarity">
    <text evidence="2">Belongs to the plant DMP1 protein family.</text>
</comment>
<dbReference type="PANTHER" id="PTHR31621:SF66">
    <property type="entry name" value="PROTEIN DMP2"/>
    <property type="match status" value="1"/>
</dbReference>
<dbReference type="GO" id="GO:0010256">
    <property type="term" value="P:endomembrane system organization"/>
    <property type="evidence" value="ECO:0007669"/>
    <property type="project" value="TreeGrafter"/>
</dbReference>
<dbReference type="PANTHER" id="PTHR31621">
    <property type="entry name" value="PROTEIN DMP3"/>
    <property type="match status" value="1"/>
</dbReference>
<organism evidence="7 8">
    <name type="scientific">Taxus chinensis</name>
    <name type="common">Chinese yew</name>
    <name type="synonym">Taxus wallichiana var. chinensis</name>
    <dbReference type="NCBI Taxonomy" id="29808"/>
    <lineage>
        <taxon>Eukaryota</taxon>
        <taxon>Viridiplantae</taxon>
        <taxon>Streptophyta</taxon>
        <taxon>Embryophyta</taxon>
        <taxon>Tracheophyta</taxon>
        <taxon>Spermatophyta</taxon>
        <taxon>Pinopsida</taxon>
        <taxon>Pinidae</taxon>
        <taxon>Conifers II</taxon>
        <taxon>Cupressales</taxon>
        <taxon>Taxaceae</taxon>
        <taxon>Taxus</taxon>
    </lineage>
</organism>
<evidence type="ECO:0000256" key="1">
    <source>
        <dbReference type="ARBA" id="ARBA00004141"/>
    </source>
</evidence>
<evidence type="ECO:0000256" key="6">
    <source>
        <dbReference type="SAM" id="Phobius"/>
    </source>
</evidence>
<protein>
    <submittedName>
        <fullName evidence="7">Uncharacterized protein</fullName>
    </submittedName>
</protein>
<dbReference type="Proteomes" id="UP000824469">
    <property type="component" value="Unassembled WGS sequence"/>
</dbReference>
<evidence type="ECO:0000313" key="8">
    <source>
        <dbReference type="Proteomes" id="UP000824469"/>
    </source>
</evidence>
<sequence>MAKPTKAYPDSEKTTLLREKPLESDNLQRSNSALTQTLAGAANLANLLPTGTTLLFQVLCPLLSNHGHCDPTRRYMTEILLACCALSGLLASFTDSFRGSDGKIYYGFATLKGFYAFEYVSAGGAVPDPAKYRLRAVDFVHAFLSVLVFAAIALYDKNVVGCFYPAPEEETKELLDVLPVAIGLACSLLFLALPTTRHGVG</sequence>
<dbReference type="AlphaFoldDB" id="A0AA38LJN6"/>
<proteinExistence type="inferred from homology"/>
<accession>A0AA38LJN6</accession>
<dbReference type="EMBL" id="JAHRHJ020000002">
    <property type="protein sequence ID" value="KAH9326226.1"/>
    <property type="molecule type" value="Genomic_DNA"/>
</dbReference>
<feature type="transmembrane region" description="Helical" evidence="6">
    <location>
        <begin position="175"/>
        <end position="193"/>
    </location>
</feature>
<keyword evidence="5 6" id="KW-0472">Membrane</keyword>
<keyword evidence="4 6" id="KW-1133">Transmembrane helix</keyword>
<evidence type="ECO:0000256" key="2">
    <source>
        <dbReference type="ARBA" id="ARBA00008707"/>
    </source>
</evidence>
<evidence type="ECO:0000256" key="5">
    <source>
        <dbReference type="ARBA" id="ARBA00023136"/>
    </source>
</evidence>
<evidence type="ECO:0000256" key="4">
    <source>
        <dbReference type="ARBA" id="ARBA00022989"/>
    </source>
</evidence>
<keyword evidence="8" id="KW-1185">Reference proteome</keyword>
<comment type="caution">
    <text evidence="7">The sequence shown here is derived from an EMBL/GenBank/DDBJ whole genome shotgun (WGS) entry which is preliminary data.</text>
</comment>
<name>A0AA38LJN6_TAXCH</name>
<evidence type="ECO:0000256" key="3">
    <source>
        <dbReference type="ARBA" id="ARBA00022692"/>
    </source>
</evidence>
<dbReference type="OMA" id="RRYMTEI"/>
<feature type="transmembrane region" description="Helical" evidence="6">
    <location>
        <begin position="44"/>
        <end position="63"/>
    </location>
</feature>
<dbReference type="GO" id="GO:0005737">
    <property type="term" value="C:cytoplasm"/>
    <property type="evidence" value="ECO:0007669"/>
    <property type="project" value="UniProtKB-ARBA"/>
</dbReference>
<feature type="transmembrane region" description="Helical" evidence="6">
    <location>
        <begin position="75"/>
        <end position="93"/>
    </location>
</feature>
<reference evidence="7 8" key="1">
    <citation type="journal article" date="2021" name="Nat. Plants">
        <title>The Taxus genome provides insights into paclitaxel biosynthesis.</title>
        <authorList>
            <person name="Xiong X."/>
            <person name="Gou J."/>
            <person name="Liao Q."/>
            <person name="Li Y."/>
            <person name="Zhou Q."/>
            <person name="Bi G."/>
            <person name="Li C."/>
            <person name="Du R."/>
            <person name="Wang X."/>
            <person name="Sun T."/>
            <person name="Guo L."/>
            <person name="Liang H."/>
            <person name="Lu P."/>
            <person name="Wu Y."/>
            <person name="Zhang Z."/>
            <person name="Ro D.K."/>
            <person name="Shang Y."/>
            <person name="Huang S."/>
            <person name="Yan J."/>
        </authorList>
    </citation>
    <scope>NUCLEOTIDE SEQUENCE [LARGE SCALE GENOMIC DNA]</scope>
    <source>
        <strain evidence="7">Ta-2019</strain>
    </source>
</reference>
<gene>
    <name evidence="7" type="ORF">KI387_006404</name>
</gene>
<feature type="non-terminal residue" evidence="7">
    <location>
        <position position="201"/>
    </location>
</feature>